<gene>
    <name evidence="7" type="ORF">KCG48_08990</name>
</gene>
<dbReference type="PANTHER" id="PTHR42756">
    <property type="entry name" value="TRANSCRIPTIONAL REGULATOR, MARR"/>
    <property type="match status" value="1"/>
</dbReference>
<dbReference type="Pfam" id="PF01047">
    <property type="entry name" value="MarR"/>
    <property type="match status" value="1"/>
</dbReference>
<evidence type="ECO:0000313" key="7">
    <source>
        <dbReference type="EMBL" id="MBR0576474.1"/>
    </source>
</evidence>
<evidence type="ECO:0000256" key="4">
    <source>
        <dbReference type="SAM" id="Coils"/>
    </source>
</evidence>
<keyword evidence="1" id="KW-0805">Transcription regulation</keyword>
<reference evidence="7" key="1">
    <citation type="submission" date="2021-04" db="EMBL/GenBank/DDBJ databases">
        <title>Proteiniclasticum sedimins sp. nov., an obligate anaerobic bacterium isolated from anaerobic sludge.</title>
        <authorList>
            <person name="Liu J."/>
        </authorList>
    </citation>
    <scope>NUCLEOTIDE SEQUENCE</scope>
    <source>
        <strain evidence="7">BAD-10</strain>
    </source>
</reference>
<evidence type="ECO:0000256" key="2">
    <source>
        <dbReference type="ARBA" id="ARBA00023125"/>
    </source>
</evidence>
<dbReference type="PROSITE" id="PS50995">
    <property type="entry name" value="HTH_MARR_2"/>
    <property type="match status" value="1"/>
</dbReference>
<evidence type="ECO:0000256" key="5">
    <source>
        <dbReference type="SAM" id="MobiDB-lite"/>
    </source>
</evidence>
<dbReference type="Gene3D" id="1.10.10.10">
    <property type="entry name" value="Winged helix-like DNA-binding domain superfamily/Winged helix DNA-binding domain"/>
    <property type="match status" value="1"/>
</dbReference>
<keyword evidence="8" id="KW-1185">Reference proteome</keyword>
<dbReference type="GO" id="GO:0003700">
    <property type="term" value="F:DNA-binding transcription factor activity"/>
    <property type="evidence" value="ECO:0007669"/>
    <property type="project" value="InterPro"/>
</dbReference>
<accession>A0A941CQX4</accession>
<evidence type="ECO:0000259" key="6">
    <source>
        <dbReference type="PROSITE" id="PS50995"/>
    </source>
</evidence>
<evidence type="ECO:0000256" key="1">
    <source>
        <dbReference type="ARBA" id="ARBA00023015"/>
    </source>
</evidence>
<dbReference type="InterPro" id="IPR036390">
    <property type="entry name" value="WH_DNA-bd_sf"/>
</dbReference>
<dbReference type="AlphaFoldDB" id="A0A941CQX4"/>
<dbReference type="InterPro" id="IPR036388">
    <property type="entry name" value="WH-like_DNA-bd_sf"/>
</dbReference>
<keyword evidence="2" id="KW-0238">DNA-binding</keyword>
<dbReference type="GO" id="GO:0003677">
    <property type="term" value="F:DNA binding"/>
    <property type="evidence" value="ECO:0007669"/>
    <property type="project" value="UniProtKB-KW"/>
</dbReference>
<dbReference type="RefSeq" id="WP_211801449.1">
    <property type="nucleotide sequence ID" value="NZ_JAGSCS010000011.1"/>
</dbReference>
<dbReference type="SUPFAM" id="SSF46785">
    <property type="entry name" value="Winged helix' DNA-binding domain"/>
    <property type="match status" value="1"/>
</dbReference>
<sequence>MANSRDERDPLSPREDTRRDYGPENNLNLKVVISLSRGVAALNRNTMKNMKSYGLTSSQFMVLEILYHKGEMRVCDITEKILSTAGNMTVVIGNLLKDGYVEKMDTVGDRRSYSLRLTPKGREIIERVFPKHLEILREELESLEEEEKEELVRLMKKMQRRED</sequence>
<evidence type="ECO:0000313" key="8">
    <source>
        <dbReference type="Proteomes" id="UP000675379"/>
    </source>
</evidence>
<feature type="coiled-coil region" evidence="4">
    <location>
        <begin position="133"/>
        <end position="161"/>
    </location>
</feature>
<dbReference type="InterPro" id="IPR000835">
    <property type="entry name" value="HTH_MarR-typ"/>
</dbReference>
<name>A0A941CQX4_9CLOT</name>
<feature type="domain" description="HTH marR-type" evidence="6">
    <location>
        <begin position="28"/>
        <end position="160"/>
    </location>
</feature>
<protein>
    <submittedName>
        <fullName evidence="7">MarR family transcriptional regulator</fullName>
    </submittedName>
</protein>
<evidence type="ECO:0000256" key="3">
    <source>
        <dbReference type="ARBA" id="ARBA00023163"/>
    </source>
</evidence>
<organism evidence="7 8">
    <name type="scientific">Proteiniclasticum sediminis</name>
    <dbReference type="NCBI Taxonomy" id="2804028"/>
    <lineage>
        <taxon>Bacteria</taxon>
        <taxon>Bacillati</taxon>
        <taxon>Bacillota</taxon>
        <taxon>Clostridia</taxon>
        <taxon>Eubacteriales</taxon>
        <taxon>Clostridiaceae</taxon>
        <taxon>Proteiniclasticum</taxon>
    </lineage>
</organism>
<comment type="caution">
    <text evidence="7">The sequence shown here is derived from an EMBL/GenBank/DDBJ whole genome shotgun (WGS) entry which is preliminary data.</text>
</comment>
<dbReference type="SMART" id="SM00347">
    <property type="entry name" value="HTH_MARR"/>
    <property type="match status" value="1"/>
</dbReference>
<feature type="region of interest" description="Disordered" evidence="5">
    <location>
        <begin position="1"/>
        <end position="23"/>
    </location>
</feature>
<dbReference type="PANTHER" id="PTHR42756:SF1">
    <property type="entry name" value="TRANSCRIPTIONAL REPRESSOR OF EMRAB OPERON"/>
    <property type="match status" value="1"/>
</dbReference>
<feature type="compositionally biased region" description="Basic and acidic residues" evidence="5">
    <location>
        <begin position="1"/>
        <end position="22"/>
    </location>
</feature>
<dbReference type="Proteomes" id="UP000675379">
    <property type="component" value="Unassembled WGS sequence"/>
</dbReference>
<proteinExistence type="predicted"/>
<dbReference type="PRINTS" id="PR00598">
    <property type="entry name" value="HTHMARR"/>
</dbReference>
<keyword evidence="3" id="KW-0804">Transcription</keyword>
<dbReference type="EMBL" id="JAGSCS010000011">
    <property type="protein sequence ID" value="MBR0576474.1"/>
    <property type="molecule type" value="Genomic_DNA"/>
</dbReference>
<keyword evidence="4" id="KW-0175">Coiled coil</keyword>